<proteinExistence type="predicted"/>
<reference evidence="6" key="1">
    <citation type="submission" date="2014-07" db="EMBL/GenBank/DDBJ databases">
        <authorList>
            <person name="Urmite Genomes Urmite Genomes"/>
        </authorList>
    </citation>
    <scope>NUCLEOTIDE SEQUENCE</scope>
    <source>
        <strain evidence="6">12M76_air</strain>
    </source>
</reference>
<dbReference type="EMBL" id="LM997413">
    <property type="protein sequence ID" value="CEA05963.1"/>
    <property type="molecule type" value="Genomic_DNA"/>
</dbReference>
<name>A0A078MF76_9PSED</name>
<dbReference type="RefSeq" id="WP_044500150.1">
    <property type="nucleotide sequence ID" value="NZ_LK391969.1"/>
</dbReference>
<dbReference type="Pfam" id="PF06803">
    <property type="entry name" value="DUF1232"/>
    <property type="match status" value="1"/>
</dbReference>
<dbReference type="EMBL" id="LK391969">
    <property type="protein sequence ID" value="CEF27419.1"/>
    <property type="molecule type" value="Genomic_DNA"/>
</dbReference>
<dbReference type="InterPro" id="IPR010652">
    <property type="entry name" value="DUF1232"/>
</dbReference>
<dbReference type="AlphaFoldDB" id="A0A078MF76"/>
<evidence type="ECO:0000256" key="4">
    <source>
        <dbReference type="ARBA" id="ARBA00023136"/>
    </source>
</evidence>
<evidence type="ECO:0000313" key="6">
    <source>
        <dbReference type="EMBL" id="CEA05963.1"/>
    </source>
</evidence>
<dbReference type="OrthoDB" id="9804184at2"/>
<feature type="domain" description="DUF1232" evidence="5">
    <location>
        <begin position="52"/>
        <end position="87"/>
    </location>
</feature>
<dbReference type="GO" id="GO:0012505">
    <property type="term" value="C:endomembrane system"/>
    <property type="evidence" value="ECO:0007669"/>
    <property type="project" value="UniProtKB-SubCell"/>
</dbReference>
<dbReference type="InterPro" id="IPR016983">
    <property type="entry name" value="UCP031804"/>
</dbReference>
<evidence type="ECO:0000256" key="1">
    <source>
        <dbReference type="ARBA" id="ARBA00004127"/>
    </source>
</evidence>
<keyword evidence="2" id="KW-0812">Transmembrane</keyword>
<dbReference type="PIRSF" id="PIRSF031804">
    <property type="entry name" value="UCP031804"/>
    <property type="match status" value="1"/>
</dbReference>
<organism evidence="6">
    <name type="scientific">Pseudomonas saudimassiliensis</name>
    <dbReference type="NCBI Taxonomy" id="1461581"/>
    <lineage>
        <taxon>Bacteria</taxon>
        <taxon>Pseudomonadati</taxon>
        <taxon>Pseudomonadota</taxon>
        <taxon>Gammaproteobacteria</taxon>
        <taxon>Pseudomonadales</taxon>
        <taxon>Pseudomonadaceae</taxon>
        <taxon>Pseudomonas</taxon>
    </lineage>
</organism>
<gene>
    <name evidence="6" type="ORF">BN1049_02370</name>
</gene>
<evidence type="ECO:0000256" key="3">
    <source>
        <dbReference type="ARBA" id="ARBA00022989"/>
    </source>
</evidence>
<protein>
    <recommendedName>
        <fullName evidence="5">DUF1232 domain-containing protein</fullName>
    </recommendedName>
</protein>
<comment type="subcellular location">
    <subcellularLocation>
        <location evidence="1">Endomembrane system</location>
        <topology evidence="1">Multi-pass membrane protein</topology>
    </subcellularLocation>
</comment>
<sequence>MAIKFQSFEKKFSESGLWNKLTRYAKVAGKEVVEKVLWLYYAAQDPQTPRWAKTAIYGALGYFIFPLDAIPDFAVLLGYTDDLGVLLAALATVSAYITDDVKAQASRKMERWFGPAIPEESGIVIDAEKE</sequence>
<keyword evidence="3" id="KW-1133">Transmembrane helix</keyword>
<accession>A0A078MF76</accession>
<evidence type="ECO:0000259" key="5">
    <source>
        <dbReference type="Pfam" id="PF06803"/>
    </source>
</evidence>
<keyword evidence="4" id="KW-0472">Membrane</keyword>
<dbReference type="PATRIC" id="fig|1461581.3.peg.2334"/>
<evidence type="ECO:0000256" key="2">
    <source>
        <dbReference type="ARBA" id="ARBA00022692"/>
    </source>
</evidence>